<comment type="caution">
    <text evidence="3">The sequence shown here is derived from an EMBL/GenBank/DDBJ whole genome shotgun (WGS) entry which is preliminary data.</text>
</comment>
<reference evidence="3 4" key="1">
    <citation type="submission" date="2021-10" db="EMBL/GenBank/DDBJ databases">
        <title>Anaerobic single-cell dispensing facilitates the cultivation of human gut bacteria.</title>
        <authorList>
            <person name="Afrizal A."/>
        </authorList>
    </citation>
    <scope>NUCLEOTIDE SEQUENCE [LARGE SCALE GENOMIC DNA]</scope>
    <source>
        <strain evidence="3 4">CLA-AA-H277</strain>
    </source>
</reference>
<dbReference type="RefSeq" id="WP_227614445.1">
    <property type="nucleotide sequence ID" value="NZ_JAJEPR010000004.1"/>
</dbReference>
<dbReference type="InterPro" id="IPR058709">
    <property type="entry name" value="BSH_RND-rel"/>
</dbReference>
<name>A0AAE3J5V0_9FIRM</name>
<keyword evidence="1" id="KW-0812">Transmembrane</keyword>
<proteinExistence type="predicted"/>
<dbReference type="AlphaFoldDB" id="A0AAE3J5V0"/>
<dbReference type="Proteomes" id="UP001197875">
    <property type="component" value="Unassembled WGS sequence"/>
</dbReference>
<evidence type="ECO:0000256" key="1">
    <source>
        <dbReference type="SAM" id="Phobius"/>
    </source>
</evidence>
<keyword evidence="1" id="KW-0472">Membrane</keyword>
<accession>A0AAE3J5V0</accession>
<dbReference type="Pfam" id="PF26018">
    <property type="entry name" value="BSH_RND_rel"/>
    <property type="match status" value="1"/>
</dbReference>
<evidence type="ECO:0000313" key="4">
    <source>
        <dbReference type="Proteomes" id="UP001197875"/>
    </source>
</evidence>
<feature type="transmembrane region" description="Helical" evidence="1">
    <location>
        <begin position="20"/>
        <end position="40"/>
    </location>
</feature>
<organism evidence="3 4">
    <name type="scientific">Fusicatenibacter faecihominis</name>
    <dbReference type="NCBI Taxonomy" id="2881276"/>
    <lineage>
        <taxon>Bacteria</taxon>
        <taxon>Bacillati</taxon>
        <taxon>Bacillota</taxon>
        <taxon>Clostridia</taxon>
        <taxon>Lachnospirales</taxon>
        <taxon>Lachnospiraceae</taxon>
        <taxon>Fusicatenibacter</taxon>
    </lineage>
</organism>
<keyword evidence="1" id="KW-1133">Transmembrane helix</keyword>
<protein>
    <recommendedName>
        <fullName evidence="2">RND related barrel-sandwich hybrid domain-containing protein</fullName>
    </recommendedName>
</protein>
<gene>
    <name evidence="3" type="ORF">LKD71_04025</name>
</gene>
<keyword evidence="4" id="KW-1185">Reference proteome</keyword>
<evidence type="ECO:0000259" key="2">
    <source>
        <dbReference type="Pfam" id="PF26018"/>
    </source>
</evidence>
<evidence type="ECO:0000313" key="3">
    <source>
        <dbReference type="EMBL" id="MCC2189000.1"/>
    </source>
</evidence>
<sequence length="473" mass="52251">MNKQKNNKIVKYRNGPVFNIGTVLFGVIFIYMIICLVMYVTTDHITAYEVTAGPLAGNYRYSALALRSETIINADHAGNVSYYVREGSKAGTGTAVCTVNEGSATTSLVPEKVSTGSEAASAMTEESSLDEDTLKNLKDEMESFSLGFQQENFQSIYNFKGDLESTLLEVGNTGTAGADGSSIINACTAPTEGIVVLSTDGFESKLPETVTASDFEQKNYEKKNLRMNKTVKSGDPIYKLVTDETWYLCILLDQKMATELADSTSVKFRFLKDDTIFYAGFQLQKQGSSYIGILTMDKCMSLYASERYVDIELVLNRKTGLKIPNSAIATKRFYKIPDEFAVYDRETTSMPSEISVLCPVVDKNGAESVKTKTVTVYDKADDGGFLVDCTSFNEGDVIRKQNSQKTYTIGETETINGVYNINKGYAIFREITIIDENEEYCIVEAGSTFGLAQYDHIALNADTVNDEDIVIHY</sequence>
<dbReference type="EMBL" id="JAJEPR010000004">
    <property type="protein sequence ID" value="MCC2189000.1"/>
    <property type="molecule type" value="Genomic_DNA"/>
</dbReference>
<feature type="domain" description="RND related barrel-sandwich hybrid" evidence="2">
    <location>
        <begin position="69"/>
        <end position="241"/>
    </location>
</feature>